<keyword evidence="2" id="KW-0964">Secreted</keyword>
<dbReference type="FunFam" id="3.90.70.10:FF:000104">
    <property type="entry name" value="Cathepsin L 1"/>
    <property type="match status" value="1"/>
</dbReference>
<evidence type="ECO:0000256" key="3">
    <source>
        <dbReference type="ARBA" id="ARBA00022670"/>
    </source>
</evidence>
<dbReference type="CDD" id="cd02248">
    <property type="entry name" value="Peptidase_C1A"/>
    <property type="match status" value="1"/>
</dbReference>
<evidence type="ECO:0000256" key="9">
    <source>
        <dbReference type="ARBA" id="ARBA00036319"/>
    </source>
</evidence>
<evidence type="ECO:0000256" key="11">
    <source>
        <dbReference type="ARBA" id="ARBA00053662"/>
    </source>
</evidence>
<dbReference type="GO" id="GO:0004197">
    <property type="term" value="F:cysteine-type endopeptidase activity"/>
    <property type="evidence" value="ECO:0007669"/>
    <property type="project" value="UniProtKB-EC"/>
</dbReference>
<dbReference type="Pfam" id="PF00112">
    <property type="entry name" value="Peptidase_C1"/>
    <property type="match status" value="1"/>
</dbReference>
<dbReference type="AlphaFoldDB" id="A0A8S1V217"/>
<protein>
    <recommendedName>
        <fullName evidence="10">cathepsin L</fullName>
        <ecNumber evidence="10">3.4.22.15</ecNumber>
    </recommendedName>
</protein>
<dbReference type="InterPro" id="IPR039417">
    <property type="entry name" value="Peptidase_C1A_papain-like"/>
</dbReference>
<reference evidence="15" key="1">
    <citation type="submission" date="2021-01" db="EMBL/GenBank/DDBJ databases">
        <authorList>
            <consortium name="Genoscope - CEA"/>
            <person name="William W."/>
        </authorList>
    </citation>
    <scope>NUCLEOTIDE SEQUENCE</scope>
</reference>
<dbReference type="InterPro" id="IPR013201">
    <property type="entry name" value="Prot_inhib_I29"/>
</dbReference>
<sequence length="314" mass="34937">MNKLLTLAAITLLTVGIHQLSQPESLDLRVQFDKYTTQFGKVYTPAERAYRFQVYQDAMKQIQILNSEENSTTVFGETQFTDLTNEEFAALVLTRKESPMNLDAELYVPQGPLKASADWSKITSVKNQGNCGSCWAFSAVGAVETLLTIKGVITKDLWLSEQQLVDCDKGTNDGCNGGFENLGIQWAKKNGLTTDKQYPYQGVQNKQCKYSSGQYKPSGYQVVSADNMYTALSYQPITVAVDANSWQNYKSGVFTKCTYKSLNHAVLATGFQEDGVWIIKNSWGTSWGEQGYIRLPATGNPCGVQRESYVAYLE</sequence>
<evidence type="ECO:0000256" key="1">
    <source>
        <dbReference type="ARBA" id="ARBA00004613"/>
    </source>
</evidence>
<dbReference type="EMBL" id="CAJJDP010000054">
    <property type="protein sequence ID" value="CAD8169962.1"/>
    <property type="molecule type" value="Genomic_DNA"/>
</dbReference>
<evidence type="ECO:0000256" key="4">
    <source>
        <dbReference type="ARBA" id="ARBA00022729"/>
    </source>
</evidence>
<dbReference type="OMA" id="NKQCKYS"/>
<evidence type="ECO:0000313" key="15">
    <source>
        <dbReference type="EMBL" id="CAD8169962.1"/>
    </source>
</evidence>
<evidence type="ECO:0000259" key="14">
    <source>
        <dbReference type="SMART" id="SM00848"/>
    </source>
</evidence>
<proteinExistence type="predicted"/>
<dbReference type="GO" id="GO:0006508">
    <property type="term" value="P:proteolysis"/>
    <property type="evidence" value="ECO:0007669"/>
    <property type="project" value="UniProtKB-KW"/>
</dbReference>
<comment type="function">
    <text evidence="11">May be involved in extracellular digestion.</text>
</comment>
<gene>
    <name evidence="15" type="ORF">POCTA_138.1.T0540226</name>
</gene>
<comment type="subcellular location">
    <subcellularLocation>
        <location evidence="1">Secreted</location>
    </subcellularLocation>
</comment>
<evidence type="ECO:0000256" key="8">
    <source>
        <dbReference type="ARBA" id="ARBA00023157"/>
    </source>
</evidence>
<evidence type="ECO:0000313" key="16">
    <source>
        <dbReference type="Proteomes" id="UP000683925"/>
    </source>
</evidence>
<name>A0A8S1V217_PAROT</name>
<keyword evidence="16" id="KW-1185">Reference proteome</keyword>
<dbReference type="PROSITE" id="PS00139">
    <property type="entry name" value="THIOL_PROTEASE_CYS"/>
    <property type="match status" value="1"/>
</dbReference>
<comment type="caution">
    <text evidence="15">The sequence shown here is derived from an EMBL/GenBank/DDBJ whole genome shotgun (WGS) entry which is preliminary data.</text>
</comment>
<accession>A0A8S1V217</accession>
<dbReference type="GO" id="GO:0005576">
    <property type="term" value="C:extracellular region"/>
    <property type="evidence" value="ECO:0007669"/>
    <property type="project" value="UniProtKB-SubCell"/>
</dbReference>
<feature type="signal peptide" evidence="12">
    <location>
        <begin position="1"/>
        <end position="19"/>
    </location>
</feature>
<dbReference type="EC" id="3.4.22.15" evidence="10"/>
<dbReference type="SMART" id="SM00645">
    <property type="entry name" value="Pept_C1"/>
    <property type="match status" value="1"/>
</dbReference>
<feature type="domain" description="Peptidase C1A papain C-terminal" evidence="13">
    <location>
        <begin position="113"/>
        <end position="312"/>
    </location>
</feature>
<dbReference type="InterPro" id="IPR000668">
    <property type="entry name" value="Peptidase_C1A_C"/>
</dbReference>
<dbReference type="Proteomes" id="UP000683925">
    <property type="component" value="Unassembled WGS sequence"/>
</dbReference>
<dbReference type="InterPro" id="IPR000169">
    <property type="entry name" value="Pept_cys_AS"/>
</dbReference>
<evidence type="ECO:0000256" key="5">
    <source>
        <dbReference type="ARBA" id="ARBA00022801"/>
    </source>
</evidence>
<evidence type="ECO:0000256" key="12">
    <source>
        <dbReference type="SAM" id="SignalP"/>
    </source>
</evidence>
<comment type="catalytic activity">
    <reaction evidence="9">
        <text>Specificity close to that of papain. As compared to cathepsin B, cathepsin L exhibits higher activity toward protein substrates, but has little activity on Z-Arg-Arg-NHMec, and no peptidyl-dipeptidase activity.</text>
        <dbReference type="EC" id="3.4.22.15"/>
    </reaction>
</comment>
<evidence type="ECO:0000256" key="2">
    <source>
        <dbReference type="ARBA" id="ARBA00022525"/>
    </source>
</evidence>
<organism evidence="15 16">
    <name type="scientific">Paramecium octaurelia</name>
    <dbReference type="NCBI Taxonomy" id="43137"/>
    <lineage>
        <taxon>Eukaryota</taxon>
        <taxon>Sar</taxon>
        <taxon>Alveolata</taxon>
        <taxon>Ciliophora</taxon>
        <taxon>Intramacronucleata</taxon>
        <taxon>Oligohymenophorea</taxon>
        <taxon>Peniculida</taxon>
        <taxon>Parameciidae</taxon>
        <taxon>Paramecium</taxon>
    </lineage>
</organism>
<feature type="chain" id="PRO_5035789217" description="cathepsin L" evidence="12">
    <location>
        <begin position="20"/>
        <end position="314"/>
    </location>
</feature>
<dbReference type="PANTHER" id="PTHR12411">
    <property type="entry name" value="CYSTEINE PROTEASE FAMILY C1-RELATED"/>
    <property type="match status" value="1"/>
</dbReference>
<evidence type="ECO:0000256" key="6">
    <source>
        <dbReference type="ARBA" id="ARBA00022807"/>
    </source>
</evidence>
<dbReference type="InterPro" id="IPR013128">
    <property type="entry name" value="Peptidase_C1A"/>
</dbReference>
<keyword evidence="6" id="KW-0788">Thiol protease</keyword>
<keyword evidence="3" id="KW-0645">Protease</keyword>
<evidence type="ECO:0000259" key="13">
    <source>
        <dbReference type="SMART" id="SM00645"/>
    </source>
</evidence>
<keyword evidence="4 12" id="KW-0732">Signal</keyword>
<evidence type="ECO:0000256" key="10">
    <source>
        <dbReference type="ARBA" id="ARBA00038911"/>
    </source>
</evidence>
<keyword evidence="7" id="KW-0865">Zymogen</keyword>
<keyword evidence="8" id="KW-1015">Disulfide bond</keyword>
<keyword evidence="5" id="KW-0378">Hydrolase</keyword>
<evidence type="ECO:0000256" key="7">
    <source>
        <dbReference type="ARBA" id="ARBA00023145"/>
    </source>
</evidence>
<feature type="domain" description="Cathepsin propeptide inhibitor" evidence="14">
    <location>
        <begin position="32"/>
        <end position="88"/>
    </location>
</feature>
<dbReference type="Pfam" id="PF08246">
    <property type="entry name" value="Inhibitor_I29"/>
    <property type="match status" value="1"/>
</dbReference>
<dbReference type="OrthoDB" id="190265at2759"/>
<dbReference type="SMART" id="SM00848">
    <property type="entry name" value="Inhibitor_I29"/>
    <property type="match status" value="1"/>
</dbReference>